<reference evidence="2" key="1">
    <citation type="submission" date="2013-09" db="EMBL/GenBank/DDBJ databases">
        <title>Corchorus olitorius genome sequencing.</title>
        <authorList>
            <person name="Alam M."/>
            <person name="Haque M.S."/>
            <person name="Islam M.S."/>
            <person name="Emdad E.M."/>
            <person name="Islam M.M."/>
            <person name="Ahmed B."/>
            <person name="Halim A."/>
            <person name="Hossen Q.M.M."/>
            <person name="Hossain M.Z."/>
            <person name="Ahmed R."/>
            <person name="Khan M.M."/>
            <person name="Islam R."/>
            <person name="Rashid M.M."/>
            <person name="Khan S.A."/>
            <person name="Rahman M.S."/>
            <person name="Alam M."/>
            <person name="Yahiya A.S."/>
            <person name="Khan M.S."/>
            <person name="Azam M.S."/>
            <person name="Haque T."/>
            <person name="Lashkar M.Z.H."/>
            <person name="Akhand A.I."/>
            <person name="Morshed G."/>
            <person name="Roy S."/>
            <person name="Uddin K.S."/>
            <person name="Rabeya T."/>
            <person name="Hossain A.S."/>
            <person name="Chowdhury A."/>
            <person name="Snigdha A.R."/>
            <person name="Mortoza M.S."/>
            <person name="Matin S.A."/>
            <person name="Hoque S.M.E."/>
            <person name="Islam M.K."/>
            <person name="Roy D.K."/>
            <person name="Haider R."/>
            <person name="Moosa M.M."/>
            <person name="Elias S.M."/>
            <person name="Hasan A.M."/>
            <person name="Jahan S."/>
            <person name="Shafiuddin M."/>
            <person name="Mahmood N."/>
            <person name="Shommy N.S."/>
        </authorList>
    </citation>
    <scope>NUCLEOTIDE SEQUENCE [LARGE SCALE GENOMIC DNA]</scope>
    <source>
        <strain evidence="2">cv. O-4</strain>
    </source>
</reference>
<organism evidence="1 2">
    <name type="scientific">Corchorus olitorius</name>
    <dbReference type="NCBI Taxonomy" id="93759"/>
    <lineage>
        <taxon>Eukaryota</taxon>
        <taxon>Viridiplantae</taxon>
        <taxon>Streptophyta</taxon>
        <taxon>Embryophyta</taxon>
        <taxon>Tracheophyta</taxon>
        <taxon>Spermatophyta</taxon>
        <taxon>Magnoliopsida</taxon>
        <taxon>eudicotyledons</taxon>
        <taxon>Gunneridae</taxon>
        <taxon>Pentapetalae</taxon>
        <taxon>rosids</taxon>
        <taxon>malvids</taxon>
        <taxon>Malvales</taxon>
        <taxon>Malvaceae</taxon>
        <taxon>Grewioideae</taxon>
        <taxon>Apeibeae</taxon>
        <taxon>Corchorus</taxon>
    </lineage>
</organism>
<evidence type="ECO:0000313" key="1">
    <source>
        <dbReference type="EMBL" id="OMP10736.1"/>
    </source>
</evidence>
<gene>
    <name evidence="1" type="ORF">COLO4_04309</name>
</gene>
<dbReference type="EMBL" id="AWUE01011323">
    <property type="protein sequence ID" value="OMP10736.1"/>
    <property type="molecule type" value="Genomic_DNA"/>
</dbReference>
<proteinExistence type="predicted"/>
<dbReference type="AlphaFoldDB" id="A0A1R3KUJ5"/>
<dbReference type="OrthoDB" id="10478203at2759"/>
<dbReference type="Proteomes" id="UP000187203">
    <property type="component" value="Unassembled WGS sequence"/>
</dbReference>
<protein>
    <submittedName>
        <fullName evidence="1">Uncharacterized protein</fullName>
    </submittedName>
</protein>
<keyword evidence="2" id="KW-1185">Reference proteome</keyword>
<evidence type="ECO:0000313" key="2">
    <source>
        <dbReference type="Proteomes" id="UP000187203"/>
    </source>
</evidence>
<accession>A0A1R3KUJ5</accession>
<sequence>MVKKKKKGPLRTPPRVHPLQAQANRQLRGRILRQRKRGGPSFFLSSVVGNNGDLITQAFQSTTVPGLSESINSRFSAQKHAPSSAHTAYSGHVGAFLFEPGSCSHHNTPLRNFVGSHNIVFEAEANGNIFAYQSFGGPNMRCDFCKARMWIKESVQPKKRVIFPVFSLCCKQGQVSLPEPKPTPPLLDDLLNRDSGTLHSHFRDNIRV</sequence>
<comment type="caution">
    <text evidence="1">The sequence shown here is derived from an EMBL/GenBank/DDBJ whole genome shotgun (WGS) entry which is preliminary data.</text>
</comment>
<name>A0A1R3KUJ5_9ROSI</name>